<name>A0A0E1RVI7_COCIM</name>
<dbReference type="OrthoDB" id="10492968at2759"/>
<evidence type="ECO:0000256" key="1">
    <source>
        <dbReference type="SAM" id="MobiDB-lite"/>
    </source>
</evidence>
<reference evidence="3" key="1">
    <citation type="journal article" date="2009" name="Genome Res.">
        <title>Comparative genomic analyses of the human fungal pathogens Coccidioides and their relatives.</title>
        <authorList>
            <person name="Sharpton T.J."/>
            <person name="Stajich J.E."/>
            <person name="Rounsley S.D."/>
            <person name="Gardner M.J."/>
            <person name="Wortman J.R."/>
            <person name="Jordar V.S."/>
            <person name="Maiti R."/>
            <person name="Kodira C.D."/>
            <person name="Neafsey D.E."/>
            <person name="Zeng Q."/>
            <person name="Hung C.-Y."/>
            <person name="McMahan C."/>
            <person name="Muszewska A."/>
            <person name="Grynberg M."/>
            <person name="Mandel M.A."/>
            <person name="Kellner E.M."/>
            <person name="Barker B.M."/>
            <person name="Galgiani J.N."/>
            <person name="Orbach M.J."/>
            <person name="Kirkland T.N."/>
            <person name="Cole G.T."/>
            <person name="Henn M.R."/>
            <person name="Birren B.W."/>
            <person name="Taylor J.W."/>
        </authorList>
    </citation>
    <scope>NUCLEOTIDE SEQUENCE [LARGE SCALE GENOMIC DNA]</scope>
    <source>
        <strain evidence="3">RS</strain>
    </source>
</reference>
<dbReference type="InParanoid" id="A0A0E1RVI7"/>
<dbReference type="AlphaFoldDB" id="A0A0E1RVI7"/>
<organism evidence="2 3">
    <name type="scientific">Coccidioides immitis (strain RS)</name>
    <name type="common">Valley fever fungus</name>
    <dbReference type="NCBI Taxonomy" id="246410"/>
    <lineage>
        <taxon>Eukaryota</taxon>
        <taxon>Fungi</taxon>
        <taxon>Dikarya</taxon>
        <taxon>Ascomycota</taxon>
        <taxon>Pezizomycotina</taxon>
        <taxon>Eurotiomycetes</taxon>
        <taxon>Eurotiomycetidae</taxon>
        <taxon>Onygenales</taxon>
        <taxon>Onygenaceae</taxon>
        <taxon>Coccidioides</taxon>
    </lineage>
</organism>
<accession>A0A0E1RVI7</accession>
<dbReference type="STRING" id="246410.A0A0E1RVI7"/>
<keyword evidence="3" id="KW-1185">Reference proteome</keyword>
<feature type="compositionally biased region" description="Polar residues" evidence="1">
    <location>
        <begin position="350"/>
        <end position="369"/>
    </location>
</feature>
<feature type="compositionally biased region" description="Basic and acidic residues" evidence="1">
    <location>
        <begin position="192"/>
        <end position="203"/>
    </location>
</feature>
<feature type="compositionally biased region" description="Basic and acidic residues" evidence="1">
    <location>
        <begin position="370"/>
        <end position="383"/>
    </location>
</feature>
<gene>
    <name evidence="2" type="ORF">CIMG_07642</name>
</gene>
<dbReference type="KEGG" id="cim:CIMG_07642"/>
<dbReference type="Proteomes" id="UP000001261">
    <property type="component" value="Unassembled WGS sequence"/>
</dbReference>
<protein>
    <submittedName>
        <fullName evidence="2">Uncharacterized protein</fullName>
    </submittedName>
</protein>
<dbReference type="EMBL" id="GG704913">
    <property type="protein sequence ID" value="EAS28896.2"/>
    <property type="molecule type" value="Genomic_DNA"/>
</dbReference>
<proteinExistence type="predicted"/>
<evidence type="ECO:0000313" key="3">
    <source>
        <dbReference type="Proteomes" id="UP000001261"/>
    </source>
</evidence>
<dbReference type="VEuPathDB" id="FungiDB:CIMG_07642"/>
<sequence length="577" mass="62599">MASVDLDNIQFYFSPPSSPGYRLSRPNMAHSSAGILMLNSSDCTELSTAAVSITTPSPEQPHPLENLHHLPPFHPAQAAWAPTTSSLLQQKQQESTSTWVVSKNFSQVLEAFGIAEIKTVDLTSDDSTSQASLPSMSLSNLECLLLLSLISDTSAGNFDDKSSYIPQSPNSNSMVSTRLASPAGLLDMTLDKPHSSSQREHFHASKSYTTEPLFPHSGAGDPVKVGSSCNIDTADTQLYGLPDVSVPSLSQPDTEAVAASTIDSPAHISQKQPPTSPQLPRYPRVEVVIPTGFHTRNLPTLDITDNHGPTSVYDCKCHGSADAEHESSAPPAKQQRVSLQPSMCYNYSQSTVSAANPPTQIQQQATTENAHAHDNNTEEKGSEEAGTGFVQTAHEESGREPGQAGHTCLCQAGHAPLPPEEAMTLASAVSKFEELLALIKTGYQTSKWQFKFPFEDSEVILDAARLMICWIDHNASSIAQDPQRLVVFIKDFVIILFGLDRESATKYLTEIYDSSPAASEAGDEDAMMVEEPSAPPSRRAGNSKRHVLLVFKLLRRFATPLTSHFMQQDEATGRKRK</sequence>
<evidence type="ECO:0000313" key="2">
    <source>
        <dbReference type="EMBL" id="EAS28896.2"/>
    </source>
</evidence>
<reference evidence="3" key="2">
    <citation type="journal article" date="2010" name="Genome Res.">
        <title>Population genomic sequencing of Coccidioides fungi reveals recent hybridization and transposon control.</title>
        <authorList>
            <person name="Neafsey D.E."/>
            <person name="Barker B.M."/>
            <person name="Sharpton T.J."/>
            <person name="Stajich J.E."/>
            <person name="Park D.J."/>
            <person name="Whiston E."/>
            <person name="Hung C.-Y."/>
            <person name="McMahan C."/>
            <person name="White J."/>
            <person name="Sykes S."/>
            <person name="Heiman D."/>
            <person name="Young S."/>
            <person name="Zeng Q."/>
            <person name="Abouelleil A."/>
            <person name="Aftuck L."/>
            <person name="Bessette D."/>
            <person name="Brown A."/>
            <person name="FitzGerald M."/>
            <person name="Lui A."/>
            <person name="Macdonald J.P."/>
            <person name="Priest M."/>
            <person name="Orbach M.J."/>
            <person name="Galgiani J.N."/>
            <person name="Kirkland T.N."/>
            <person name="Cole G.T."/>
            <person name="Birren B.W."/>
            <person name="Henn M.R."/>
            <person name="Taylor J.W."/>
            <person name="Rounsley S.D."/>
        </authorList>
    </citation>
    <scope>GENOME REANNOTATION</scope>
    <source>
        <strain evidence="3">RS</strain>
    </source>
</reference>
<dbReference type="GeneID" id="4560332"/>
<feature type="region of interest" description="Disordered" evidence="1">
    <location>
        <begin position="350"/>
        <end position="386"/>
    </location>
</feature>
<feature type="region of interest" description="Disordered" evidence="1">
    <location>
        <begin position="518"/>
        <end position="541"/>
    </location>
</feature>
<dbReference type="RefSeq" id="XP_001240479.2">
    <property type="nucleotide sequence ID" value="XM_001240478.2"/>
</dbReference>
<feature type="region of interest" description="Disordered" evidence="1">
    <location>
        <begin position="192"/>
        <end position="227"/>
    </location>
</feature>